<dbReference type="AlphaFoldDB" id="A0AAW8B1R7"/>
<accession>A0AAW8B1R7</accession>
<protein>
    <submittedName>
        <fullName evidence="2">Uncharacterized protein</fullName>
    </submittedName>
</protein>
<gene>
    <name evidence="2" type="ORF">Q8A57_02670</name>
</gene>
<comment type="caution">
    <text evidence="2">The sequence shown here is derived from an EMBL/GenBank/DDBJ whole genome shotgun (WGS) entry which is preliminary data.</text>
</comment>
<name>A0AAW8B1R7_9GAMM</name>
<dbReference type="EMBL" id="JAUUUU010000001">
    <property type="protein sequence ID" value="MDP1519862.1"/>
    <property type="molecule type" value="Genomic_DNA"/>
</dbReference>
<sequence>MKKILLCVLFLSLGSTDLYAEDTLESLKSYGYRLSESTENGAVRFVSVIKTTEFPLRAYKLTFRTALTELMSLPNADKDQKAFIANRARTELWETKFCTLELVSLMKINQIDLVSGDLTNPEGKTQSLAVCM</sequence>
<dbReference type="RefSeq" id="WP_305169373.1">
    <property type="nucleotide sequence ID" value="NZ_JAUUUU010000001.1"/>
</dbReference>
<feature type="signal peptide" evidence="1">
    <location>
        <begin position="1"/>
        <end position="20"/>
    </location>
</feature>
<proteinExistence type="predicted"/>
<evidence type="ECO:0000313" key="3">
    <source>
        <dbReference type="Proteomes" id="UP001178354"/>
    </source>
</evidence>
<evidence type="ECO:0000256" key="1">
    <source>
        <dbReference type="SAM" id="SignalP"/>
    </source>
</evidence>
<reference evidence="2" key="2">
    <citation type="submission" date="2023-08" db="EMBL/GenBank/DDBJ databases">
        <authorList>
            <person name="Luo J."/>
        </authorList>
    </citation>
    <scope>NUCLEOTIDE SEQUENCE</scope>
    <source>
        <strain evidence="2">DSM 25064</strain>
    </source>
</reference>
<evidence type="ECO:0000313" key="2">
    <source>
        <dbReference type="EMBL" id="MDP1519862.1"/>
    </source>
</evidence>
<organism evidence="2 3">
    <name type="scientific">Porticoccus litoralis</name>
    <dbReference type="NCBI Taxonomy" id="434086"/>
    <lineage>
        <taxon>Bacteria</taxon>
        <taxon>Pseudomonadati</taxon>
        <taxon>Pseudomonadota</taxon>
        <taxon>Gammaproteobacteria</taxon>
        <taxon>Cellvibrionales</taxon>
        <taxon>Porticoccaceae</taxon>
        <taxon>Porticoccus</taxon>
    </lineage>
</organism>
<feature type="chain" id="PRO_5043857773" evidence="1">
    <location>
        <begin position="21"/>
        <end position="132"/>
    </location>
</feature>
<keyword evidence="3" id="KW-1185">Reference proteome</keyword>
<dbReference type="Proteomes" id="UP001178354">
    <property type="component" value="Unassembled WGS sequence"/>
</dbReference>
<reference evidence="2" key="1">
    <citation type="journal article" date="2010" name="Int. J. Syst. Evol. Microbiol.">
        <title>Porticoccus litoralis gen. nov., sp. nov., a gammaproteobacterium isolated from the Yellow Sea.</title>
        <authorList>
            <person name="Oh H.M."/>
            <person name="Kim H."/>
            <person name="Kim K.M."/>
            <person name="Min G.S."/>
            <person name="Cho J.C."/>
        </authorList>
    </citation>
    <scope>NUCLEOTIDE SEQUENCE</scope>
    <source>
        <strain evidence="2">DSM 25064</strain>
    </source>
</reference>
<keyword evidence="1" id="KW-0732">Signal</keyword>